<dbReference type="EMBL" id="JAPEVI010000003">
    <property type="protein sequence ID" value="MCX2721973.1"/>
    <property type="molecule type" value="Genomic_DNA"/>
</dbReference>
<name>A0ABT3QYQ3_9HYPH</name>
<keyword evidence="2" id="KW-1185">Reference proteome</keyword>
<gene>
    <name evidence="1" type="ORF">ON753_06075</name>
</gene>
<sequence>MVTLPVVNAASLAHEAVKPRSWHVEDLIPGNTVTLLNGDGGTGKSLLALQLAVATCSDGYWAGRKPEQGRVIYLGAEDDIEELHRRLVDICADAAIDLESLHDLDIVPLAGRDALLAVPARKTNVLEQTPLFSRLEERVSDFKPAFVVLDTLSDLFGGEENQRAQARQFISLLRGLCLDHGVTILLLAHPSLTGMSSGSGLSGSTAWNNSVRSRLYLERIKDSDGKETDTEMRVLTTKKANYTKTGTEIRLNWHQGVFKAAQGKSSLSDIAAQAKAERVFMSLLAAFTREGRNVSESTGHAYAPKKFADDSRAEGVTRNEFKKAMSNLFAKGAIQMETVGPASRHTRRIVAVQTRE</sequence>
<dbReference type="Proteomes" id="UP001300261">
    <property type="component" value="Unassembled WGS sequence"/>
</dbReference>
<evidence type="ECO:0000313" key="1">
    <source>
        <dbReference type="EMBL" id="MCX2721973.1"/>
    </source>
</evidence>
<dbReference type="RefSeq" id="WP_265967073.1">
    <property type="nucleotide sequence ID" value="NZ_JAPEVI010000003.1"/>
</dbReference>
<reference evidence="1 2" key="1">
    <citation type="journal article" date="2016" name="Int. J. Syst. Evol. Microbiol.">
        <title>Labrenzia salina sp. nov., isolated from the rhizosphere of the halophyte Arthrocnemum macrostachyum.</title>
        <authorList>
            <person name="Camacho M."/>
            <person name="Redondo-Gomez S."/>
            <person name="Rodriguez-Llorente I."/>
            <person name="Rohde M."/>
            <person name="Sproer C."/>
            <person name="Schumann P."/>
            <person name="Klenk H.P."/>
            <person name="Montero-Calasanz M.D.C."/>
        </authorList>
    </citation>
    <scope>NUCLEOTIDE SEQUENCE [LARGE SCALE GENOMIC DNA]</scope>
    <source>
        <strain evidence="1 2">DSM 29163</strain>
    </source>
</reference>
<proteinExistence type="predicted"/>
<evidence type="ECO:0000313" key="2">
    <source>
        <dbReference type="Proteomes" id="UP001300261"/>
    </source>
</evidence>
<dbReference type="SUPFAM" id="SSF52540">
    <property type="entry name" value="P-loop containing nucleoside triphosphate hydrolases"/>
    <property type="match status" value="1"/>
</dbReference>
<accession>A0ABT3QYQ3</accession>
<comment type="caution">
    <text evidence="1">The sequence shown here is derived from an EMBL/GenBank/DDBJ whole genome shotgun (WGS) entry which is preliminary data.</text>
</comment>
<dbReference type="InterPro" id="IPR027417">
    <property type="entry name" value="P-loop_NTPase"/>
</dbReference>
<dbReference type="Pfam" id="PF13481">
    <property type="entry name" value="AAA_25"/>
    <property type="match status" value="1"/>
</dbReference>
<protein>
    <submittedName>
        <fullName evidence="1">AAA family ATPase</fullName>
    </submittedName>
</protein>
<dbReference type="Gene3D" id="3.40.50.300">
    <property type="entry name" value="P-loop containing nucleotide triphosphate hydrolases"/>
    <property type="match status" value="1"/>
</dbReference>
<organism evidence="1 2">
    <name type="scientific">Roseibium salinum</name>
    <dbReference type="NCBI Taxonomy" id="1604349"/>
    <lineage>
        <taxon>Bacteria</taxon>
        <taxon>Pseudomonadati</taxon>
        <taxon>Pseudomonadota</taxon>
        <taxon>Alphaproteobacteria</taxon>
        <taxon>Hyphomicrobiales</taxon>
        <taxon>Stappiaceae</taxon>
        <taxon>Roseibium</taxon>
    </lineage>
</organism>